<dbReference type="AlphaFoldDB" id="A0A7G7G658"/>
<keyword evidence="3" id="KW-1185">Reference proteome</keyword>
<reference evidence="2 3" key="1">
    <citation type="journal article" date="2018" name="Int. J. Syst. Evol. Microbiol.">
        <title>Adhaeribacter swui sp. nov., isolated from wet mud.</title>
        <authorList>
            <person name="Kim D.U."/>
            <person name="Kim K.W."/>
            <person name="Kang M.S."/>
            <person name="Kim J.Y."/>
            <person name="Jang J.H."/>
            <person name="Kim M.K."/>
        </authorList>
    </citation>
    <scope>NUCLEOTIDE SEQUENCE [LARGE SCALE GENOMIC DNA]</scope>
    <source>
        <strain evidence="2 3">KCTC 52873</strain>
    </source>
</reference>
<evidence type="ECO:0000313" key="2">
    <source>
        <dbReference type="EMBL" id="QNF32642.1"/>
    </source>
</evidence>
<dbReference type="RefSeq" id="WP_185273420.1">
    <property type="nucleotide sequence ID" value="NZ_CP055156.1"/>
</dbReference>
<protein>
    <recommendedName>
        <fullName evidence="4">Lipocalin family protein</fullName>
    </recommendedName>
</protein>
<proteinExistence type="predicted"/>
<sequence>MQKLLSLSILLLLFLTACKENTESDLTSDKLILGKWDYFLKVEYYDAANNKVFEERYNDSTLYNFTRNRLTISYPNSENTSATYSTFSTDDKKYILVESSIASQSEIIYLTRTNMEWRMARQPDSYLENGTRKNAAKAVYIEVFTKK</sequence>
<accession>A0A7G7G658</accession>
<evidence type="ECO:0008006" key="4">
    <source>
        <dbReference type="Google" id="ProtNLM"/>
    </source>
</evidence>
<organism evidence="2 3">
    <name type="scientific">Adhaeribacter swui</name>
    <dbReference type="NCBI Taxonomy" id="2086471"/>
    <lineage>
        <taxon>Bacteria</taxon>
        <taxon>Pseudomonadati</taxon>
        <taxon>Bacteroidota</taxon>
        <taxon>Cytophagia</taxon>
        <taxon>Cytophagales</taxon>
        <taxon>Hymenobacteraceae</taxon>
        <taxon>Adhaeribacter</taxon>
    </lineage>
</organism>
<keyword evidence="1" id="KW-0732">Signal</keyword>
<evidence type="ECO:0000256" key="1">
    <source>
        <dbReference type="SAM" id="SignalP"/>
    </source>
</evidence>
<dbReference type="Proteomes" id="UP000515237">
    <property type="component" value="Chromosome"/>
</dbReference>
<feature type="chain" id="PRO_5029007604" description="Lipocalin family protein" evidence="1">
    <location>
        <begin position="20"/>
        <end position="147"/>
    </location>
</feature>
<dbReference type="KEGG" id="aswu:HUW51_07835"/>
<gene>
    <name evidence="2" type="ORF">HUW51_07835</name>
</gene>
<dbReference type="EMBL" id="CP055156">
    <property type="protein sequence ID" value="QNF32642.1"/>
    <property type="molecule type" value="Genomic_DNA"/>
</dbReference>
<name>A0A7G7G658_9BACT</name>
<evidence type="ECO:0000313" key="3">
    <source>
        <dbReference type="Proteomes" id="UP000515237"/>
    </source>
</evidence>
<feature type="signal peptide" evidence="1">
    <location>
        <begin position="1"/>
        <end position="19"/>
    </location>
</feature>
<dbReference type="PROSITE" id="PS51257">
    <property type="entry name" value="PROKAR_LIPOPROTEIN"/>
    <property type="match status" value="1"/>
</dbReference>